<dbReference type="Proteomes" id="UP001642464">
    <property type="component" value="Unassembled WGS sequence"/>
</dbReference>
<reference evidence="1 2" key="1">
    <citation type="submission" date="2024-02" db="EMBL/GenBank/DDBJ databases">
        <authorList>
            <person name="Chen Y."/>
            <person name="Shah S."/>
            <person name="Dougan E. K."/>
            <person name="Thang M."/>
            <person name="Chan C."/>
        </authorList>
    </citation>
    <scope>NUCLEOTIDE SEQUENCE [LARGE SCALE GENOMIC DNA]</scope>
</reference>
<proteinExistence type="predicted"/>
<evidence type="ECO:0000313" key="2">
    <source>
        <dbReference type="Proteomes" id="UP001642464"/>
    </source>
</evidence>
<protein>
    <recommendedName>
        <fullName evidence="3">Secreted protein</fullName>
    </recommendedName>
</protein>
<organism evidence="1 2">
    <name type="scientific">Durusdinium trenchii</name>
    <dbReference type="NCBI Taxonomy" id="1381693"/>
    <lineage>
        <taxon>Eukaryota</taxon>
        <taxon>Sar</taxon>
        <taxon>Alveolata</taxon>
        <taxon>Dinophyceae</taxon>
        <taxon>Suessiales</taxon>
        <taxon>Symbiodiniaceae</taxon>
        <taxon>Durusdinium</taxon>
    </lineage>
</organism>
<gene>
    <name evidence="1" type="ORF">SCF082_LOCUS1824</name>
</gene>
<dbReference type="EMBL" id="CAXAMM010000891">
    <property type="protein sequence ID" value="CAK8989471.1"/>
    <property type="molecule type" value="Genomic_DNA"/>
</dbReference>
<name>A0ABP0HGY5_9DINO</name>
<comment type="caution">
    <text evidence="1">The sequence shown here is derived from an EMBL/GenBank/DDBJ whole genome shotgun (WGS) entry which is preliminary data.</text>
</comment>
<sequence length="56" mass="6114">MASFATRCNSLRESCAVLMVLASFSLPTFHAPRTSRRLCLCSPTAPAAFVCECTRM</sequence>
<accession>A0ABP0HGY5</accession>
<evidence type="ECO:0000313" key="1">
    <source>
        <dbReference type="EMBL" id="CAK8989471.1"/>
    </source>
</evidence>
<evidence type="ECO:0008006" key="3">
    <source>
        <dbReference type="Google" id="ProtNLM"/>
    </source>
</evidence>
<keyword evidence="2" id="KW-1185">Reference proteome</keyword>